<feature type="compositionally biased region" description="Basic and acidic residues" evidence="1">
    <location>
        <begin position="179"/>
        <end position="193"/>
    </location>
</feature>
<dbReference type="GeneID" id="63845302"/>
<evidence type="ECO:0000256" key="1">
    <source>
        <dbReference type="SAM" id="MobiDB-lite"/>
    </source>
</evidence>
<feature type="region of interest" description="Disordered" evidence="1">
    <location>
        <begin position="159"/>
        <end position="199"/>
    </location>
</feature>
<evidence type="ECO:0008006" key="4">
    <source>
        <dbReference type="Google" id="ProtNLM"/>
    </source>
</evidence>
<gene>
    <name evidence="2" type="ORF">K460DRAFT_275532</name>
</gene>
<accession>A0A9P4GJL9</accession>
<proteinExistence type="predicted"/>
<organism evidence="2 3">
    <name type="scientific">Cucurbitaria berberidis CBS 394.84</name>
    <dbReference type="NCBI Taxonomy" id="1168544"/>
    <lineage>
        <taxon>Eukaryota</taxon>
        <taxon>Fungi</taxon>
        <taxon>Dikarya</taxon>
        <taxon>Ascomycota</taxon>
        <taxon>Pezizomycotina</taxon>
        <taxon>Dothideomycetes</taxon>
        <taxon>Pleosporomycetidae</taxon>
        <taxon>Pleosporales</taxon>
        <taxon>Pleosporineae</taxon>
        <taxon>Cucurbitariaceae</taxon>
        <taxon>Cucurbitaria</taxon>
    </lineage>
</organism>
<feature type="compositionally biased region" description="Low complexity" evidence="1">
    <location>
        <begin position="75"/>
        <end position="84"/>
    </location>
</feature>
<dbReference type="EMBL" id="ML976615">
    <property type="protein sequence ID" value="KAF1847468.1"/>
    <property type="molecule type" value="Genomic_DNA"/>
</dbReference>
<feature type="region of interest" description="Disordered" evidence="1">
    <location>
        <begin position="52"/>
        <end position="110"/>
    </location>
</feature>
<sequence length="563" mass="61290">MNRSLLHGAPPRGAPQSAWSGQDARSSLAIQPAANAGNFKLKKNAVKIVGAASPRPAVPMPEPVKAKAKETDAHALTMPKLTPATPTPAPRPAPSKIEVSEQNSAESTLESMFSRLTTRSPATTSRATEGISLAGPDKSMFSFEGYSDTADRGYLAKQPVSLAKPTPSGTSNATALPENKTEPAKKKYQEEAKNTTPGQDMAREDLEQEYLRIASEYVSALPAGQNTTVQAIKAVSKKLRSSYIPDVKLDTKSNETLKARYVFAVISYVNRIAKKGATELTTDFVKDVLKGNDGCFLGLCAILVEKKYIALDNLDDVAGLCKTILDILPKPDREVAIMTTTVPAVEAARSIYNDPMDKVTAWPTQEKRENAASYRTCILKGVSGITSINQLQALVWGGRLESISMPETGSNFALVKFLTPDACQKYFEATENGIEVAGDKKTVIFVERTAGPNSINDVIRNCIEGDASRCVRAVLGVGDEWSDTKLMEIACGKGQNKREVDRIKRGKTTRDYNFVEFRFASIFHALNFKRQLMGNEEFEHCTIGYAPDPCETACGVHYKDEDE</sequence>
<feature type="compositionally biased region" description="Polar residues" evidence="1">
    <location>
        <begin position="100"/>
        <end position="110"/>
    </location>
</feature>
<evidence type="ECO:0000313" key="3">
    <source>
        <dbReference type="Proteomes" id="UP000800039"/>
    </source>
</evidence>
<dbReference type="OrthoDB" id="422086at2759"/>
<keyword evidence="3" id="KW-1185">Reference proteome</keyword>
<name>A0A9P4GJL9_9PLEO</name>
<comment type="caution">
    <text evidence="2">The sequence shown here is derived from an EMBL/GenBank/DDBJ whole genome shotgun (WGS) entry which is preliminary data.</text>
</comment>
<protein>
    <recommendedName>
        <fullName evidence="4">RRM domain-containing protein</fullName>
    </recommendedName>
</protein>
<dbReference type="RefSeq" id="XP_040790031.1">
    <property type="nucleotide sequence ID" value="XM_040928049.1"/>
</dbReference>
<feature type="region of interest" description="Disordered" evidence="1">
    <location>
        <begin position="1"/>
        <end position="25"/>
    </location>
</feature>
<evidence type="ECO:0000313" key="2">
    <source>
        <dbReference type="EMBL" id="KAF1847468.1"/>
    </source>
</evidence>
<dbReference type="Proteomes" id="UP000800039">
    <property type="component" value="Unassembled WGS sequence"/>
</dbReference>
<reference evidence="2" key="1">
    <citation type="submission" date="2020-01" db="EMBL/GenBank/DDBJ databases">
        <authorList>
            <consortium name="DOE Joint Genome Institute"/>
            <person name="Haridas S."/>
            <person name="Albert R."/>
            <person name="Binder M."/>
            <person name="Bloem J."/>
            <person name="Labutti K."/>
            <person name="Salamov A."/>
            <person name="Andreopoulos B."/>
            <person name="Baker S.E."/>
            <person name="Barry K."/>
            <person name="Bills G."/>
            <person name="Bluhm B.H."/>
            <person name="Cannon C."/>
            <person name="Castanera R."/>
            <person name="Culley D.E."/>
            <person name="Daum C."/>
            <person name="Ezra D."/>
            <person name="Gonzalez J.B."/>
            <person name="Henrissat B."/>
            <person name="Kuo A."/>
            <person name="Liang C."/>
            <person name="Lipzen A."/>
            <person name="Lutzoni F."/>
            <person name="Magnuson J."/>
            <person name="Mondo S."/>
            <person name="Nolan M."/>
            <person name="Ohm R."/>
            <person name="Pangilinan J."/>
            <person name="Park H.-J."/>
            <person name="Ramirez L."/>
            <person name="Alfaro M."/>
            <person name="Sun H."/>
            <person name="Tritt A."/>
            <person name="Yoshinaga Y."/>
            <person name="Zwiers L.-H."/>
            <person name="Turgeon B.G."/>
            <person name="Goodwin S.B."/>
            <person name="Spatafora J.W."/>
            <person name="Crous P.W."/>
            <person name="Grigoriev I.V."/>
        </authorList>
    </citation>
    <scope>NUCLEOTIDE SEQUENCE</scope>
    <source>
        <strain evidence="2">CBS 394.84</strain>
    </source>
</reference>
<feature type="compositionally biased region" description="Basic and acidic residues" evidence="1">
    <location>
        <begin position="64"/>
        <end position="73"/>
    </location>
</feature>
<dbReference type="AlphaFoldDB" id="A0A9P4GJL9"/>